<dbReference type="InterPro" id="IPR036390">
    <property type="entry name" value="WH_DNA-bd_sf"/>
</dbReference>
<accession>A0ABU4C5F1</accession>
<dbReference type="PANTHER" id="PTHR33164:SF99">
    <property type="entry name" value="MARR FAMILY REGULATORY PROTEIN"/>
    <property type="match status" value="1"/>
</dbReference>
<dbReference type="SMART" id="SM00347">
    <property type="entry name" value="HTH_MARR"/>
    <property type="match status" value="1"/>
</dbReference>
<evidence type="ECO:0000259" key="1">
    <source>
        <dbReference type="PROSITE" id="PS50995"/>
    </source>
</evidence>
<organism evidence="2 3">
    <name type="scientific">Rhodococcus globerulus</name>
    <dbReference type="NCBI Taxonomy" id="33008"/>
    <lineage>
        <taxon>Bacteria</taxon>
        <taxon>Bacillati</taxon>
        <taxon>Actinomycetota</taxon>
        <taxon>Actinomycetes</taxon>
        <taxon>Mycobacteriales</taxon>
        <taxon>Nocardiaceae</taxon>
        <taxon>Rhodococcus</taxon>
    </lineage>
</organism>
<dbReference type="EMBL" id="JAWLKB010000072">
    <property type="protein sequence ID" value="MDV6271727.1"/>
    <property type="molecule type" value="Genomic_DNA"/>
</dbReference>
<gene>
    <name evidence="2" type="ORF">R3Q16_34645</name>
</gene>
<dbReference type="InterPro" id="IPR036388">
    <property type="entry name" value="WH-like_DNA-bd_sf"/>
</dbReference>
<reference evidence="2 3" key="1">
    <citation type="submission" date="2023-10" db="EMBL/GenBank/DDBJ databases">
        <title>Development of a sustainable strategy for remediation of hydrocarbon-contaminated territories based on the waste exchange concept.</title>
        <authorList>
            <person name="Krivoruchko A."/>
        </authorList>
    </citation>
    <scope>NUCLEOTIDE SEQUENCE [LARGE SCALE GENOMIC DNA]</scope>
    <source>
        <strain evidence="2 3">IEGM 1203</strain>
    </source>
</reference>
<proteinExistence type="predicted"/>
<evidence type="ECO:0000313" key="2">
    <source>
        <dbReference type="EMBL" id="MDV6271727.1"/>
    </source>
</evidence>
<dbReference type="PROSITE" id="PS50995">
    <property type="entry name" value="HTH_MARR_2"/>
    <property type="match status" value="1"/>
</dbReference>
<dbReference type="InterPro" id="IPR039422">
    <property type="entry name" value="MarR/SlyA-like"/>
</dbReference>
<dbReference type="Proteomes" id="UP001185927">
    <property type="component" value="Unassembled WGS sequence"/>
</dbReference>
<protein>
    <submittedName>
        <fullName evidence="2">MarR family transcriptional regulator</fullName>
    </submittedName>
</protein>
<dbReference type="PANTHER" id="PTHR33164">
    <property type="entry name" value="TRANSCRIPTIONAL REGULATOR, MARR FAMILY"/>
    <property type="match status" value="1"/>
</dbReference>
<dbReference type="Pfam" id="PF12802">
    <property type="entry name" value="MarR_2"/>
    <property type="match status" value="1"/>
</dbReference>
<dbReference type="RefSeq" id="WP_317546377.1">
    <property type="nucleotide sequence ID" value="NZ_JAWLKB010000072.1"/>
</dbReference>
<dbReference type="SUPFAM" id="SSF46785">
    <property type="entry name" value="Winged helix' DNA-binding domain"/>
    <property type="match status" value="1"/>
</dbReference>
<comment type="caution">
    <text evidence="2">The sequence shown here is derived from an EMBL/GenBank/DDBJ whole genome shotgun (WGS) entry which is preliminary data.</text>
</comment>
<evidence type="ECO:0000313" key="3">
    <source>
        <dbReference type="Proteomes" id="UP001185927"/>
    </source>
</evidence>
<dbReference type="Gene3D" id="1.10.10.10">
    <property type="entry name" value="Winged helix-like DNA-binding domain superfamily/Winged helix DNA-binding domain"/>
    <property type="match status" value="1"/>
</dbReference>
<name>A0ABU4C5F1_RHOGO</name>
<keyword evidence="3" id="KW-1185">Reference proteome</keyword>
<feature type="domain" description="HTH marR-type" evidence="1">
    <location>
        <begin position="1"/>
        <end position="153"/>
    </location>
</feature>
<dbReference type="InterPro" id="IPR000835">
    <property type="entry name" value="HTH_MarR-typ"/>
</dbReference>
<sequence>MATEFDKLRASSQRALAAAHGVHTGMSLFLAWRISDRSFADALVDSGLTPRQYSVLLNLAADAPLSQRELVDRVGIDRSGMGRQIDDLERRGLVERRAAPGDRRAHAVHLTPAGAERLRAADRAVEHTLDEVYSALTDAENAELGRLLTKLVEHH</sequence>
<dbReference type="PRINTS" id="PR00598">
    <property type="entry name" value="HTHMARR"/>
</dbReference>